<dbReference type="Proteomes" id="UP001164539">
    <property type="component" value="Chromosome 12"/>
</dbReference>
<dbReference type="EMBL" id="CM051405">
    <property type="protein sequence ID" value="KAJ4704516.1"/>
    <property type="molecule type" value="Genomic_DNA"/>
</dbReference>
<proteinExistence type="predicted"/>
<keyword evidence="2" id="KW-1185">Reference proteome</keyword>
<name>A0ACC1X025_MELAZ</name>
<accession>A0ACC1X025</accession>
<organism evidence="1 2">
    <name type="scientific">Melia azedarach</name>
    <name type="common">Chinaberry tree</name>
    <dbReference type="NCBI Taxonomy" id="155640"/>
    <lineage>
        <taxon>Eukaryota</taxon>
        <taxon>Viridiplantae</taxon>
        <taxon>Streptophyta</taxon>
        <taxon>Embryophyta</taxon>
        <taxon>Tracheophyta</taxon>
        <taxon>Spermatophyta</taxon>
        <taxon>Magnoliopsida</taxon>
        <taxon>eudicotyledons</taxon>
        <taxon>Gunneridae</taxon>
        <taxon>Pentapetalae</taxon>
        <taxon>rosids</taxon>
        <taxon>malvids</taxon>
        <taxon>Sapindales</taxon>
        <taxon>Meliaceae</taxon>
        <taxon>Melia</taxon>
    </lineage>
</organism>
<gene>
    <name evidence="1" type="ORF">OWV82_021410</name>
</gene>
<evidence type="ECO:0000313" key="1">
    <source>
        <dbReference type="EMBL" id="KAJ4704516.1"/>
    </source>
</evidence>
<protein>
    <submittedName>
        <fullName evidence="1">F-box domain containing protein</fullName>
    </submittedName>
</protein>
<evidence type="ECO:0000313" key="2">
    <source>
        <dbReference type="Proteomes" id="UP001164539"/>
    </source>
</evidence>
<sequence length="418" mass="48102">MDEELPEIKRCKSKVPAMMSKTKMKEKVLTNEDAGEHSPPYLSEEIIFQVLTRLPATYLHDKVRYICKPWHNLISSTGFIAKNTQQNKRELLVLVPCTTNTKLSYEVKLLEMDDKTIDFNLTNVPLPRMGDIIRSSCNGLILVNDPKHSQSLCVMNMLTKSSLTLPQCPSYCPHEKCGAAIGFDPSAKVYKVVHIYADRFGFEIFTLGVSDNAWKSMPGPFRSSNEPPFIIHTFEWSDPVCINGQVFHWNVDSNSYIVSMDVSDEIPRKTFLPVHHSRNIHRFNFLEMGGKLALLYHVSSIQIDVWILEDFPGQNWIKTHSILAESIKYTMNSCCLPDFLKLFAVAALRDGEVLIFRHRNNNYTSVHCYLYDIRQRELKKKKNMIMKEGSKFIHHRSSLIQWKNEEVEAKRLAISTSP</sequence>
<comment type="caution">
    <text evidence="1">The sequence shown here is derived from an EMBL/GenBank/DDBJ whole genome shotgun (WGS) entry which is preliminary data.</text>
</comment>
<reference evidence="1 2" key="1">
    <citation type="journal article" date="2023" name="Science">
        <title>Complex scaffold remodeling in plant triterpene biosynthesis.</title>
        <authorList>
            <person name="De La Pena R."/>
            <person name="Hodgson H."/>
            <person name="Liu J.C."/>
            <person name="Stephenson M.J."/>
            <person name="Martin A.C."/>
            <person name="Owen C."/>
            <person name="Harkess A."/>
            <person name="Leebens-Mack J."/>
            <person name="Jimenez L.E."/>
            <person name="Osbourn A."/>
            <person name="Sattely E.S."/>
        </authorList>
    </citation>
    <scope>NUCLEOTIDE SEQUENCE [LARGE SCALE GENOMIC DNA]</scope>
    <source>
        <strain evidence="2">cv. JPN11</strain>
        <tissue evidence="1">Leaf</tissue>
    </source>
</reference>